<dbReference type="GO" id="GO:0016192">
    <property type="term" value="P:vesicle-mediated transport"/>
    <property type="evidence" value="ECO:0007669"/>
    <property type="project" value="UniProtKB-KW"/>
</dbReference>
<dbReference type="Gene3D" id="3.40.50.300">
    <property type="entry name" value="P-loop containing nucleotide triphosphate hydrolases"/>
    <property type="match status" value="1"/>
</dbReference>
<evidence type="ECO:0000256" key="5">
    <source>
        <dbReference type="ARBA" id="ARBA00023134"/>
    </source>
</evidence>
<proteinExistence type="inferred from homology"/>
<evidence type="ECO:0000313" key="7">
    <source>
        <dbReference type="Proteomes" id="UP001055439"/>
    </source>
</evidence>
<dbReference type="OrthoDB" id="1887762at2759"/>
<keyword evidence="2" id="KW-0519">Myristate</keyword>
<dbReference type="InterPro" id="IPR006689">
    <property type="entry name" value="Small_GTPase_ARF/SAR"/>
</dbReference>
<dbReference type="PANTHER" id="PTHR11711">
    <property type="entry name" value="ADP RIBOSYLATION FACTOR-RELATED"/>
    <property type="match status" value="1"/>
</dbReference>
<sequence length="69" mass="7963">MGALPSRFWFLLFPAKEYKIVVVGLDNAGQATTFYKPHLEEVANTSPKIRSNVEEFVYKNIRFEVWDPG</sequence>
<keyword evidence="4" id="KW-0813">Transport</keyword>
<dbReference type="SUPFAM" id="SSF52540">
    <property type="entry name" value="P-loop containing nucleoside triphosphate hydrolases"/>
    <property type="match status" value="1"/>
</dbReference>
<keyword evidence="4" id="KW-0931">ER-Golgi transport</keyword>
<dbReference type="InterPro" id="IPR027417">
    <property type="entry name" value="P-loop_NTPase"/>
</dbReference>
<keyword evidence="2" id="KW-0449">Lipoprotein</keyword>
<dbReference type="EMBL" id="CP097502">
    <property type="protein sequence ID" value="URD72142.1"/>
    <property type="molecule type" value="Genomic_DNA"/>
</dbReference>
<evidence type="ECO:0000256" key="1">
    <source>
        <dbReference type="ARBA" id="ARBA00010290"/>
    </source>
</evidence>
<keyword evidence="3" id="KW-0547">Nucleotide-binding</keyword>
<dbReference type="Pfam" id="PF00025">
    <property type="entry name" value="Arf"/>
    <property type="match status" value="1"/>
</dbReference>
<evidence type="ECO:0000256" key="4">
    <source>
        <dbReference type="ARBA" id="ARBA00022892"/>
    </source>
</evidence>
<keyword evidence="5" id="KW-0342">GTP-binding</keyword>
<gene>
    <name evidence="6" type="ORF">MUK42_08223</name>
</gene>
<evidence type="ECO:0000256" key="3">
    <source>
        <dbReference type="ARBA" id="ARBA00022741"/>
    </source>
</evidence>
<evidence type="ECO:0000313" key="6">
    <source>
        <dbReference type="EMBL" id="URD72142.1"/>
    </source>
</evidence>
<reference evidence="6" key="1">
    <citation type="submission" date="2022-05" db="EMBL/GenBank/DDBJ databases">
        <title>The Musa troglodytarum L. genome provides insights into the mechanism of non-climacteric behaviour and enrichment of carotenoids.</title>
        <authorList>
            <person name="Wang J."/>
        </authorList>
    </citation>
    <scope>NUCLEOTIDE SEQUENCE</scope>
    <source>
        <tissue evidence="6">Leaf</tissue>
    </source>
</reference>
<dbReference type="InterPro" id="IPR024156">
    <property type="entry name" value="Small_GTPase_ARF"/>
</dbReference>
<name>A0A9E7E817_9LILI</name>
<dbReference type="Proteomes" id="UP001055439">
    <property type="component" value="Chromosome 1"/>
</dbReference>
<keyword evidence="7" id="KW-1185">Reference proteome</keyword>
<dbReference type="GO" id="GO:0005525">
    <property type="term" value="F:GTP binding"/>
    <property type="evidence" value="ECO:0007669"/>
    <property type="project" value="UniProtKB-KW"/>
</dbReference>
<dbReference type="AlphaFoldDB" id="A0A9E7E817"/>
<dbReference type="GO" id="GO:0003924">
    <property type="term" value="F:GTPase activity"/>
    <property type="evidence" value="ECO:0007669"/>
    <property type="project" value="InterPro"/>
</dbReference>
<protein>
    <submittedName>
        <fullName evidence="6">ADP-ribosylation factor-like protein</fullName>
    </submittedName>
</protein>
<comment type="similarity">
    <text evidence="1">Belongs to the small GTPase superfamily. Arf family.</text>
</comment>
<accession>A0A9E7E817</accession>
<evidence type="ECO:0000256" key="2">
    <source>
        <dbReference type="ARBA" id="ARBA00022707"/>
    </source>
</evidence>
<organism evidence="6 7">
    <name type="scientific">Musa troglodytarum</name>
    <name type="common">fe'i banana</name>
    <dbReference type="NCBI Taxonomy" id="320322"/>
    <lineage>
        <taxon>Eukaryota</taxon>
        <taxon>Viridiplantae</taxon>
        <taxon>Streptophyta</taxon>
        <taxon>Embryophyta</taxon>
        <taxon>Tracheophyta</taxon>
        <taxon>Spermatophyta</taxon>
        <taxon>Magnoliopsida</taxon>
        <taxon>Liliopsida</taxon>
        <taxon>Zingiberales</taxon>
        <taxon>Musaceae</taxon>
        <taxon>Musa</taxon>
    </lineage>
</organism>